<dbReference type="EMBL" id="VLLC01000011">
    <property type="protein sequence ID" value="TWI72322.1"/>
    <property type="molecule type" value="Genomic_DNA"/>
</dbReference>
<feature type="signal peptide" evidence="1">
    <location>
        <begin position="1"/>
        <end position="18"/>
    </location>
</feature>
<dbReference type="SUPFAM" id="SSF55166">
    <property type="entry name" value="Hedgehog/DD-peptidase"/>
    <property type="match status" value="1"/>
</dbReference>
<keyword evidence="1" id="KW-0732">Signal</keyword>
<evidence type="ECO:0000313" key="2">
    <source>
        <dbReference type="EMBL" id="TWI72322.1"/>
    </source>
</evidence>
<dbReference type="Gene3D" id="3.30.1380.10">
    <property type="match status" value="1"/>
</dbReference>
<feature type="chain" id="PRO_5022192851" evidence="1">
    <location>
        <begin position="19"/>
        <end position="98"/>
    </location>
</feature>
<proteinExistence type="predicted"/>
<dbReference type="InterPro" id="IPR009045">
    <property type="entry name" value="Zn_M74/Hedgehog-like"/>
</dbReference>
<evidence type="ECO:0000313" key="3">
    <source>
        <dbReference type="Proteomes" id="UP000318307"/>
    </source>
</evidence>
<dbReference type="RefSeq" id="WP_186443011.1">
    <property type="nucleotide sequence ID" value="NZ_VLLC01000011.1"/>
</dbReference>
<sequence>MKWFTALLFLLCSATAFASEIPDSFVEIREVIPEILMDIHYATEHNFLGAKVNGYEAAKCYLTHKAMPLPDTYFDFVVKQKQGEWVWDNSEDDAYSQL</sequence>
<keyword evidence="3" id="KW-1185">Reference proteome</keyword>
<organism evidence="2 3">
    <name type="scientific">Desulfobotulus alkaliphilus</name>
    <dbReference type="NCBI Taxonomy" id="622671"/>
    <lineage>
        <taxon>Bacteria</taxon>
        <taxon>Pseudomonadati</taxon>
        <taxon>Thermodesulfobacteriota</taxon>
        <taxon>Desulfobacteria</taxon>
        <taxon>Desulfobacterales</taxon>
        <taxon>Desulfobacteraceae</taxon>
        <taxon>Desulfobotulus</taxon>
    </lineage>
</organism>
<accession>A0A562RTD6</accession>
<protein>
    <submittedName>
        <fullName evidence="2">Uncharacterized protein</fullName>
    </submittedName>
</protein>
<dbReference type="AlphaFoldDB" id="A0A562RTD6"/>
<reference evidence="2 3" key="1">
    <citation type="submission" date="2019-07" db="EMBL/GenBank/DDBJ databases">
        <title>Genome sequencing of 100 strains of the haloalkaliphilic chemolithoautotrophic sulfur-oxidizing bacterium Thioalkalivibrio.</title>
        <authorList>
            <person name="Muyzer G."/>
        </authorList>
    </citation>
    <scope>NUCLEOTIDE SEQUENCE [LARGE SCALE GENOMIC DNA]</scope>
    <source>
        <strain evidence="2 3">ASO4-4</strain>
    </source>
</reference>
<comment type="caution">
    <text evidence="2">The sequence shown here is derived from an EMBL/GenBank/DDBJ whole genome shotgun (WGS) entry which is preliminary data.</text>
</comment>
<name>A0A562RTD6_9BACT</name>
<evidence type="ECO:0000256" key="1">
    <source>
        <dbReference type="SAM" id="SignalP"/>
    </source>
</evidence>
<gene>
    <name evidence="2" type="ORF">LZ24_01730</name>
</gene>
<dbReference type="Proteomes" id="UP000318307">
    <property type="component" value="Unassembled WGS sequence"/>
</dbReference>